<dbReference type="Pfam" id="PF00186">
    <property type="entry name" value="DHFR_1"/>
    <property type="match status" value="1"/>
</dbReference>
<dbReference type="GO" id="GO:0005739">
    <property type="term" value="C:mitochondrion"/>
    <property type="evidence" value="ECO:0007669"/>
    <property type="project" value="TreeGrafter"/>
</dbReference>
<feature type="domain" description="DHFR" evidence="6">
    <location>
        <begin position="3"/>
        <end position="177"/>
    </location>
</feature>
<proteinExistence type="predicted"/>
<dbReference type="PROSITE" id="PS51330">
    <property type="entry name" value="DHFR_2"/>
    <property type="match status" value="1"/>
</dbReference>
<dbReference type="GO" id="GO:0046452">
    <property type="term" value="P:dihydrofolate metabolic process"/>
    <property type="evidence" value="ECO:0007669"/>
    <property type="project" value="TreeGrafter"/>
</dbReference>
<dbReference type="SUPFAM" id="SSF53597">
    <property type="entry name" value="Dihydrofolate reductase-like"/>
    <property type="match status" value="1"/>
</dbReference>
<dbReference type="CDD" id="cd00209">
    <property type="entry name" value="DHFR"/>
    <property type="match status" value="1"/>
</dbReference>
<evidence type="ECO:0000313" key="7">
    <source>
        <dbReference type="EMBL" id="VAX32371.1"/>
    </source>
</evidence>
<keyword evidence="3" id="KW-0554">One-carbon metabolism</keyword>
<reference evidence="7" key="1">
    <citation type="submission" date="2018-06" db="EMBL/GenBank/DDBJ databases">
        <authorList>
            <person name="Zhirakovskaya E."/>
        </authorList>
    </citation>
    <scope>NUCLEOTIDE SEQUENCE</scope>
</reference>
<evidence type="ECO:0000256" key="4">
    <source>
        <dbReference type="ARBA" id="ARBA00022857"/>
    </source>
</evidence>
<accession>A0A3B1D0L3</accession>
<protein>
    <recommendedName>
        <fullName evidence="2">dihydrofolate reductase</fullName>
        <ecNumber evidence="2">1.5.1.3</ecNumber>
    </recommendedName>
</protein>
<dbReference type="PANTHER" id="PTHR48069:SF3">
    <property type="entry name" value="DIHYDROFOLATE REDUCTASE"/>
    <property type="match status" value="1"/>
</dbReference>
<dbReference type="AlphaFoldDB" id="A0A3B1D0L3"/>
<organism evidence="7">
    <name type="scientific">hydrothermal vent metagenome</name>
    <dbReference type="NCBI Taxonomy" id="652676"/>
    <lineage>
        <taxon>unclassified sequences</taxon>
        <taxon>metagenomes</taxon>
        <taxon>ecological metagenomes</taxon>
    </lineage>
</organism>
<evidence type="ECO:0000256" key="5">
    <source>
        <dbReference type="ARBA" id="ARBA00023002"/>
    </source>
</evidence>
<dbReference type="PRINTS" id="PR00070">
    <property type="entry name" value="DHFR"/>
</dbReference>
<dbReference type="InterPro" id="IPR001796">
    <property type="entry name" value="DHFR_dom"/>
</dbReference>
<evidence type="ECO:0000256" key="3">
    <source>
        <dbReference type="ARBA" id="ARBA00022563"/>
    </source>
</evidence>
<comment type="pathway">
    <text evidence="1">Cofactor biosynthesis; tetrahydrofolate biosynthesis; 5,6,7,8-tetrahydrofolate from 7,8-dihydrofolate: step 1/1.</text>
</comment>
<dbReference type="GO" id="GO:0006730">
    <property type="term" value="P:one-carbon metabolic process"/>
    <property type="evidence" value="ECO:0007669"/>
    <property type="project" value="UniProtKB-KW"/>
</dbReference>
<dbReference type="InterPro" id="IPR017925">
    <property type="entry name" value="DHFR_CS"/>
</dbReference>
<dbReference type="Gene3D" id="3.40.430.10">
    <property type="entry name" value="Dihydrofolate Reductase, subunit A"/>
    <property type="match status" value="1"/>
</dbReference>
<dbReference type="EC" id="1.5.1.3" evidence="2"/>
<dbReference type="GO" id="GO:0046655">
    <property type="term" value="P:folic acid metabolic process"/>
    <property type="evidence" value="ECO:0007669"/>
    <property type="project" value="TreeGrafter"/>
</dbReference>
<dbReference type="GO" id="GO:0050661">
    <property type="term" value="F:NADP binding"/>
    <property type="evidence" value="ECO:0007669"/>
    <property type="project" value="InterPro"/>
</dbReference>
<evidence type="ECO:0000256" key="2">
    <source>
        <dbReference type="ARBA" id="ARBA00012856"/>
    </source>
</evidence>
<keyword evidence="5 7" id="KW-0560">Oxidoreductase</keyword>
<gene>
    <name evidence="7" type="ORF">MNBD_NITROSPIRAE01-1722</name>
</gene>
<dbReference type="InterPro" id="IPR012259">
    <property type="entry name" value="DHFR"/>
</dbReference>
<keyword evidence="4" id="KW-0521">NADP</keyword>
<evidence type="ECO:0000256" key="1">
    <source>
        <dbReference type="ARBA" id="ARBA00004903"/>
    </source>
</evidence>
<dbReference type="GO" id="GO:0046654">
    <property type="term" value="P:tetrahydrofolate biosynthetic process"/>
    <property type="evidence" value="ECO:0007669"/>
    <property type="project" value="InterPro"/>
</dbReference>
<name>A0A3B1D0L3_9ZZZZ</name>
<sequence length="184" mass="21301">MISFSLVAAMDLQRGIGKAGNLPWSFSGDMKYFKTLTTKTTTPQKQNIVMMGRKTWDSIPQKFRPLPNRINLVLTHKKNPDFPPPVLFADSLEKGLRLFQTSSYQEKIENIFIIGGEEIFEVALKMPACKKLYITHIQHTFDCDTFFPHFEQQFKQNTTSKTLQENGIPYYFAEYQRHTNANLP</sequence>
<dbReference type="GO" id="GO:0004146">
    <property type="term" value="F:dihydrofolate reductase activity"/>
    <property type="evidence" value="ECO:0007669"/>
    <property type="project" value="UniProtKB-EC"/>
</dbReference>
<evidence type="ECO:0000259" key="6">
    <source>
        <dbReference type="PROSITE" id="PS51330"/>
    </source>
</evidence>
<dbReference type="PANTHER" id="PTHR48069">
    <property type="entry name" value="DIHYDROFOLATE REDUCTASE"/>
    <property type="match status" value="1"/>
</dbReference>
<dbReference type="EMBL" id="UOGF01000087">
    <property type="protein sequence ID" value="VAX32371.1"/>
    <property type="molecule type" value="Genomic_DNA"/>
</dbReference>
<dbReference type="PROSITE" id="PS00075">
    <property type="entry name" value="DHFR_1"/>
    <property type="match status" value="1"/>
</dbReference>
<dbReference type="InterPro" id="IPR024072">
    <property type="entry name" value="DHFR-like_dom_sf"/>
</dbReference>